<evidence type="ECO:0000313" key="3">
    <source>
        <dbReference type="Proteomes" id="UP000242699"/>
    </source>
</evidence>
<feature type="compositionally biased region" description="Low complexity" evidence="1">
    <location>
        <begin position="51"/>
        <end position="73"/>
    </location>
</feature>
<dbReference type="EMBL" id="PXYT01000104">
    <property type="protein sequence ID" value="PSR22748.1"/>
    <property type="molecule type" value="Genomic_DNA"/>
</dbReference>
<evidence type="ECO:0000256" key="1">
    <source>
        <dbReference type="SAM" id="MobiDB-lite"/>
    </source>
</evidence>
<organism evidence="2 3">
    <name type="scientific">Sulfobacillus benefaciens</name>
    <dbReference type="NCBI Taxonomy" id="453960"/>
    <lineage>
        <taxon>Bacteria</taxon>
        <taxon>Bacillati</taxon>
        <taxon>Bacillota</taxon>
        <taxon>Clostridia</taxon>
        <taxon>Eubacteriales</taxon>
        <taxon>Clostridiales Family XVII. Incertae Sedis</taxon>
        <taxon>Sulfobacillus</taxon>
    </lineage>
</organism>
<accession>A0A2T2WKH9</accession>
<proteinExistence type="predicted"/>
<dbReference type="Proteomes" id="UP000242699">
    <property type="component" value="Unassembled WGS sequence"/>
</dbReference>
<reference evidence="2 3" key="1">
    <citation type="journal article" date="2014" name="BMC Genomics">
        <title>Comparison of environmental and isolate Sulfobacillus genomes reveals diverse carbon, sulfur, nitrogen, and hydrogen metabolisms.</title>
        <authorList>
            <person name="Justice N.B."/>
            <person name="Norman A."/>
            <person name="Brown C.T."/>
            <person name="Singh A."/>
            <person name="Thomas B.C."/>
            <person name="Banfield J.F."/>
        </authorList>
    </citation>
    <scope>NUCLEOTIDE SEQUENCE [LARGE SCALE GENOMIC DNA]</scope>
    <source>
        <strain evidence="2">AMDSBA1</strain>
    </source>
</reference>
<sequence>MKSILPRPLVWLSVTGVLGLCAAGCGVSGHLAGPAPGTHGRGTVKTSGARTSSTTTPSSSTPPHSSSSVASPSGVQTNSVVAQAMAWLGHHTSQPLAAPTWVPAPSASAGGPYLSAQTHVDHVSGVTSFNGWSVRLYPTSVAYGVNNSAFDTAHVHPWVSWTVQQLSSGMQNTMVTPSGRLQTLEGNNGNIGPNGPQIISKHFQTVALGMGITGTLYTTNVVLWSQGPWTLMVLGDQGAQDVTVARSVVQRLHDVTLPPYPALAAIAGDRYQAQFSGNQVAIDWIHGTDLTTLNGAALPVASVFRIASSWRPVPGR</sequence>
<gene>
    <name evidence="2" type="ORF">C7B43_20525</name>
</gene>
<name>A0A2T2WKH9_9FIRM</name>
<feature type="region of interest" description="Disordered" evidence="1">
    <location>
        <begin position="33"/>
        <end position="75"/>
    </location>
</feature>
<comment type="caution">
    <text evidence="2">The sequence shown here is derived from an EMBL/GenBank/DDBJ whole genome shotgun (WGS) entry which is preliminary data.</text>
</comment>
<protein>
    <submittedName>
        <fullName evidence="2">Uncharacterized protein</fullName>
    </submittedName>
</protein>
<dbReference type="AlphaFoldDB" id="A0A2T2WKH9"/>
<evidence type="ECO:0000313" key="2">
    <source>
        <dbReference type="EMBL" id="PSR22748.1"/>
    </source>
</evidence>